<dbReference type="SUPFAM" id="SSF52540">
    <property type="entry name" value="P-loop containing nucleoside triphosphate hydrolases"/>
    <property type="match status" value="1"/>
</dbReference>
<dbReference type="PANTHER" id="PTHR48041">
    <property type="entry name" value="ABC TRANSPORTER G FAMILY MEMBER 28"/>
    <property type="match status" value="1"/>
</dbReference>
<sequence length="355" mass="39985">MTTATHEVSPFLRKFTEEICLRDTFRHKICQHWKDLTTHFQVFVSTRFQKAKRVSESITFLMYMKKHGMKKNRGGGGVLNLTSTTTVAMNKVVDEITVRSLEFTEVDDLKDRVRYLEITKQIDKRANNSDDLPLFYTDQSVGFHRGHRNTPIVSVTLAELLTNQEEVNPLPCCGSSDGDDMEMNTKMLLNGISCEAKEGEMNGLSWSKRFSAEFRLPSSLSKKKQQARAQPLIDQLGLRNAATTVIGDEGHRGVSGGERRRVSIGIDIIHDPIVLFLDEPTSGLDSTSAYMVVKVLQRIAKSGNKVYSGSPTDLPRFFSEYGHIIPENENKTEFALDLIREPEDSPEGTKSALFF</sequence>
<dbReference type="PROSITE" id="PS00211">
    <property type="entry name" value="ABC_TRANSPORTER_1"/>
    <property type="match status" value="1"/>
</dbReference>
<evidence type="ECO:0000313" key="7">
    <source>
        <dbReference type="EMBL" id="KAF3520336.1"/>
    </source>
</evidence>
<dbReference type="InterPro" id="IPR003439">
    <property type="entry name" value="ABC_transporter-like_ATP-bd"/>
</dbReference>
<evidence type="ECO:0000256" key="2">
    <source>
        <dbReference type="ARBA" id="ARBA00022448"/>
    </source>
</evidence>
<keyword evidence="3" id="KW-0812">Transmembrane</keyword>
<dbReference type="Proteomes" id="UP000266723">
    <property type="component" value="Unassembled WGS sequence"/>
</dbReference>
<evidence type="ECO:0000256" key="5">
    <source>
        <dbReference type="ARBA" id="ARBA00023136"/>
    </source>
</evidence>
<dbReference type="PANTHER" id="PTHR48041:SF11">
    <property type="entry name" value="ABC TRANSPORTER G FAMILY MEMBER 16"/>
    <property type="match status" value="1"/>
</dbReference>
<proteinExistence type="predicted"/>
<reference evidence="7 8" key="1">
    <citation type="journal article" date="2020" name="BMC Genomics">
        <title>Intraspecific diversification of the crop wild relative Brassica cretica Lam. using demographic model selection.</title>
        <authorList>
            <person name="Kioukis A."/>
            <person name="Michalopoulou V.A."/>
            <person name="Briers L."/>
            <person name="Pirintsos S."/>
            <person name="Studholme D.J."/>
            <person name="Pavlidis P."/>
            <person name="Sarris P.F."/>
        </authorList>
    </citation>
    <scope>NUCLEOTIDE SEQUENCE [LARGE SCALE GENOMIC DNA]</scope>
    <source>
        <strain evidence="8">cv. PFS-1207/04</strain>
    </source>
</reference>
<comment type="caution">
    <text evidence="7">The sequence shown here is derived from an EMBL/GenBank/DDBJ whole genome shotgun (WGS) entry which is preliminary data.</text>
</comment>
<dbReference type="EMBL" id="QGKV02001556">
    <property type="protein sequence ID" value="KAF3520336.1"/>
    <property type="molecule type" value="Genomic_DNA"/>
</dbReference>
<dbReference type="PROSITE" id="PS50893">
    <property type="entry name" value="ABC_TRANSPORTER_2"/>
    <property type="match status" value="1"/>
</dbReference>
<dbReference type="Pfam" id="PF00005">
    <property type="entry name" value="ABC_tran"/>
    <property type="match status" value="1"/>
</dbReference>
<dbReference type="InterPro" id="IPR050352">
    <property type="entry name" value="ABCG_transporters"/>
</dbReference>
<comment type="subcellular location">
    <subcellularLocation>
        <location evidence="1">Membrane</location>
        <topology evidence="1">Multi-pass membrane protein</topology>
    </subcellularLocation>
</comment>
<keyword evidence="8" id="KW-1185">Reference proteome</keyword>
<evidence type="ECO:0000256" key="1">
    <source>
        <dbReference type="ARBA" id="ARBA00004141"/>
    </source>
</evidence>
<keyword evidence="2" id="KW-0813">Transport</keyword>
<protein>
    <recommendedName>
        <fullName evidence="6">ABC transporter domain-containing protein</fullName>
    </recommendedName>
</protein>
<keyword evidence="4" id="KW-1133">Transmembrane helix</keyword>
<gene>
    <name evidence="7" type="ORF">DY000_02063143</name>
</gene>
<feature type="domain" description="ABC transporter" evidence="6">
    <location>
        <begin position="46"/>
        <end position="354"/>
    </location>
</feature>
<evidence type="ECO:0000256" key="3">
    <source>
        <dbReference type="ARBA" id="ARBA00022692"/>
    </source>
</evidence>
<name>A0ABQ7B1J5_BRACR</name>
<dbReference type="InterPro" id="IPR017871">
    <property type="entry name" value="ABC_transporter-like_CS"/>
</dbReference>
<accession>A0ABQ7B1J5</accession>
<evidence type="ECO:0000259" key="6">
    <source>
        <dbReference type="PROSITE" id="PS50893"/>
    </source>
</evidence>
<keyword evidence="5" id="KW-0472">Membrane</keyword>
<dbReference type="Gene3D" id="3.40.50.300">
    <property type="entry name" value="P-loop containing nucleotide triphosphate hydrolases"/>
    <property type="match status" value="1"/>
</dbReference>
<dbReference type="InterPro" id="IPR027417">
    <property type="entry name" value="P-loop_NTPase"/>
</dbReference>
<evidence type="ECO:0000256" key="4">
    <source>
        <dbReference type="ARBA" id="ARBA00022989"/>
    </source>
</evidence>
<evidence type="ECO:0000313" key="8">
    <source>
        <dbReference type="Proteomes" id="UP000266723"/>
    </source>
</evidence>
<organism evidence="7 8">
    <name type="scientific">Brassica cretica</name>
    <name type="common">Mustard</name>
    <dbReference type="NCBI Taxonomy" id="69181"/>
    <lineage>
        <taxon>Eukaryota</taxon>
        <taxon>Viridiplantae</taxon>
        <taxon>Streptophyta</taxon>
        <taxon>Embryophyta</taxon>
        <taxon>Tracheophyta</taxon>
        <taxon>Spermatophyta</taxon>
        <taxon>Magnoliopsida</taxon>
        <taxon>eudicotyledons</taxon>
        <taxon>Gunneridae</taxon>
        <taxon>Pentapetalae</taxon>
        <taxon>rosids</taxon>
        <taxon>malvids</taxon>
        <taxon>Brassicales</taxon>
        <taxon>Brassicaceae</taxon>
        <taxon>Brassiceae</taxon>
        <taxon>Brassica</taxon>
    </lineage>
</organism>